<dbReference type="EMBL" id="JWZX01001909">
    <property type="protein sequence ID" value="KOO31878.1"/>
    <property type="molecule type" value="Genomic_DNA"/>
</dbReference>
<dbReference type="InterPro" id="IPR036034">
    <property type="entry name" value="PDZ_sf"/>
</dbReference>
<sequence length="160" mass="16505">MATGLHGPMTGPMGLTLGDGAAGEVIVDDVAVGSMAAQLGLLPGAALVALNEVPVAGLKQKNEGDERRLLEELRAESMSKRMCQFQKNGSKWIIAAPESSDDEGTAEGSGDETGVGPAIGLDPNDPGRLRARTAALVHPIQGSITQRKQDATYLENANGS</sequence>
<dbReference type="AlphaFoldDB" id="A0A0M0K0G5"/>
<accession>A0A0M0K0G5</accession>
<feature type="non-terminal residue" evidence="2">
    <location>
        <position position="160"/>
    </location>
</feature>
<evidence type="ECO:0000313" key="2">
    <source>
        <dbReference type="EMBL" id="KOO31878.1"/>
    </source>
</evidence>
<dbReference type="Gene3D" id="2.30.42.10">
    <property type="match status" value="1"/>
</dbReference>
<protein>
    <recommendedName>
        <fullName evidence="4">PDZ domain-containing protein</fullName>
    </recommendedName>
</protein>
<comment type="caution">
    <text evidence="2">The sequence shown here is derived from an EMBL/GenBank/DDBJ whole genome shotgun (WGS) entry which is preliminary data.</text>
</comment>
<proteinExistence type="predicted"/>
<gene>
    <name evidence="2" type="ORF">Ctob_015836</name>
</gene>
<organism evidence="2 3">
    <name type="scientific">Chrysochromulina tobinii</name>
    <dbReference type="NCBI Taxonomy" id="1460289"/>
    <lineage>
        <taxon>Eukaryota</taxon>
        <taxon>Haptista</taxon>
        <taxon>Haptophyta</taxon>
        <taxon>Prymnesiophyceae</taxon>
        <taxon>Prymnesiales</taxon>
        <taxon>Chrysochromulinaceae</taxon>
        <taxon>Chrysochromulina</taxon>
    </lineage>
</organism>
<reference evidence="3" key="1">
    <citation type="journal article" date="2015" name="PLoS Genet.">
        <title>Genome Sequence and Transcriptome Analyses of Chrysochromulina tobin: Metabolic Tools for Enhanced Algal Fitness in the Prominent Order Prymnesiales (Haptophyceae).</title>
        <authorList>
            <person name="Hovde B.T."/>
            <person name="Deodato C.R."/>
            <person name="Hunsperger H.M."/>
            <person name="Ryken S.A."/>
            <person name="Yost W."/>
            <person name="Jha R.K."/>
            <person name="Patterson J."/>
            <person name="Monnat R.J. Jr."/>
            <person name="Barlow S.B."/>
            <person name="Starkenburg S.R."/>
            <person name="Cattolico R.A."/>
        </authorList>
    </citation>
    <scope>NUCLEOTIDE SEQUENCE</scope>
    <source>
        <strain evidence="3">CCMP291</strain>
    </source>
</reference>
<evidence type="ECO:0000313" key="3">
    <source>
        <dbReference type="Proteomes" id="UP000037460"/>
    </source>
</evidence>
<dbReference type="SUPFAM" id="SSF50156">
    <property type="entry name" value="PDZ domain-like"/>
    <property type="match status" value="1"/>
</dbReference>
<keyword evidence="3" id="KW-1185">Reference proteome</keyword>
<dbReference type="Proteomes" id="UP000037460">
    <property type="component" value="Unassembled WGS sequence"/>
</dbReference>
<feature type="region of interest" description="Disordered" evidence="1">
    <location>
        <begin position="97"/>
        <end position="128"/>
    </location>
</feature>
<evidence type="ECO:0000256" key="1">
    <source>
        <dbReference type="SAM" id="MobiDB-lite"/>
    </source>
</evidence>
<evidence type="ECO:0008006" key="4">
    <source>
        <dbReference type="Google" id="ProtNLM"/>
    </source>
</evidence>
<name>A0A0M0K0G5_9EUKA</name>